<dbReference type="EMBL" id="LT934112">
    <property type="protein sequence ID" value="VAH17348.1"/>
    <property type="molecule type" value="Genomic_DNA"/>
</dbReference>
<evidence type="ECO:0000313" key="2">
    <source>
        <dbReference type="EMBL" id="VAH17348.1"/>
    </source>
</evidence>
<evidence type="ECO:0000313" key="3">
    <source>
        <dbReference type="Proteomes" id="UP000324705"/>
    </source>
</evidence>
<protein>
    <submittedName>
        <fullName evidence="2">Uncharacterized protein</fullName>
    </submittedName>
</protein>
<evidence type="ECO:0000256" key="1">
    <source>
        <dbReference type="SAM" id="Phobius"/>
    </source>
</evidence>
<accession>A0A9R0QWD7</accession>
<feature type="transmembrane region" description="Helical" evidence="1">
    <location>
        <begin position="55"/>
        <end position="76"/>
    </location>
</feature>
<keyword evidence="1" id="KW-0812">Transmembrane</keyword>
<keyword evidence="3" id="KW-1185">Reference proteome</keyword>
<sequence length="123" mass="14320">MCMRQVIRNVSHFLTCNTVLAYFRCSKTQIIGKITHTTLFSFELWLPLIQAPVHFVYIVVRIVTICACSILINGIFSKHVWCGYVCNLAQREITKKYTFFQHDMVLKWDSTTKLKCVGISHCR</sequence>
<name>A0A9R0QWD7_TRITD</name>
<reference evidence="2 3" key="1">
    <citation type="submission" date="2017-09" db="EMBL/GenBank/DDBJ databases">
        <authorList>
            <consortium name="International Durum Wheat Genome Sequencing Consortium (IDWGSC)"/>
            <person name="Milanesi L."/>
        </authorList>
    </citation>
    <scope>NUCLEOTIDE SEQUENCE [LARGE SCALE GENOMIC DNA]</scope>
    <source>
        <strain evidence="3">cv. Svevo</strain>
    </source>
</reference>
<dbReference type="AlphaFoldDB" id="A0A9R0QWD7"/>
<proteinExistence type="predicted"/>
<dbReference type="Gramene" id="TRITD1Bv1G120210.1">
    <property type="protein sequence ID" value="TRITD1Bv1G120210.1"/>
    <property type="gene ID" value="TRITD1Bv1G120210"/>
</dbReference>
<organism evidence="2 3">
    <name type="scientific">Triticum turgidum subsp. durum</name>
    <name type="common">Durum wheat</name>
    <name type="synonym">Triticum durum</name>
    <dbReference type="NCBI Taxonomy" id="4567"/>
    <lineage>
        <taxon>Eukaryota</taxon>
        <taxon>Viridiplantae</taxon>
        <taxon>Streptophyta</taxon>
        <taxon>Embryophyta</taxon>
        <taxon>Tracheophyta</taxon>
        <taxon>Spermatophyta</taxon>
        <taxon>Magnoliopsida</taxon>
        <taxon>Liliopsida</taxon>
        <taxon>Poales</taxon>
        <taxon>Poaceae</taxon>
        <taxon>BOP clade</taxon>
        <taxon>Pooideae</taxon>
        <taxon>Triticodae</taxon>
        <taxon>Triticeae</taxon>
        <taxon>Triticinae</taxon>
        <taxon>Triticum</taxon>
    </lineage>
</organism>
<gene>
    <name evidence="2" type="ORF">TRITD_1Bv1G120210</name>
</gene>
<keyword evidence="1" id="KW-1133">Transmembrane helix</keyword>
<dbReference type="Proteomes" id="UP000324705">
    <property type="component" value="Chromosome 1B"/>
</dbReference>
<keyword evidence="1" id="KW-0472">Membrane</keyword>